<dbReference type="EMBL" id="UYRT01094792">
    <property type="protein sequence ID" value="VDN39828.1"/>
    <property type="molecule type" value="Genomic_DNA"/>
</dbReference>
<dbReference type="PROSITE" id="PS50261">
    <property type="entry name" value="G_PROTEIN_RECEP_F2_4"/>
    <property type="match status" value="1"/>
</dbReference>
<reference evidence="9" key="1">
    <citation type="submission" date="2016-06" db="UniProtKB">
        <authorList>
            <consortium name="WormBaseParasite"/>
        </authorList>
    </citation>
    <scope>IDENTIFICATION</scope>
</reference>
<keyword evidence="2 5" id="KW-0812">Transmembrane</keyword>
<evidence type="ECO:0000313" key="9">
    <source>
        <dbReference type="WBParaSite" id="GPUH_0002235101-mRNA-1"/>
    </source>
</evidence>
<dbReference type="Pfam" id="PF00002">
    <property type="entry name" value="7tm_2"/>
    <property type="match status" value="1"/>
</dbReference>
<dbReference type="OrthoDB" id="1100386at2759"/>
<comment type="subcellular location">
    <subcellularLocation>
        <location evidence="1">Membrane</location>
        <topology evidence="1">Multi-pass membrane protein</topology>
    </subcellularLocation>
</comment>
<protein>
    <submittedName>
        <fullName evidence="9">G_PROTEIN_RECEP_F2_4 domain-containing protein</fullName>
    </submittedName>
</protein>
<organism evidence="9">
    <name type="scientific">Gongylonema pulchrum</name>
    <dbReference type="NCBI Taxonomy" id="637853"/>
    <lineage>
        <taxon>Eukaryota</taxon>
        <taxon>Metazoa</taxon>
        <taxon>Ecdysozoa</taxon>
        <taxon>Nematoda</taxon>
        <taxon>Chromadorea</taxon>
        <taxon>Rhabditida</taxon>
        <taxon>Spirurina</taxon>
        <taxon>Spiruromorpha</taxon>
        <taxon>Spiruroidea</taxon>
        <taxon>Gongylonematidae</taxon>
        <taxon>Gongylonema</taxon>
    </lineage>
</organism>
<dbReference type="Proteomes" id="UP000271098">
    <property type="component" value="Unassembled WGS sequence"/>
</dbReference>
<dbReference type="PANTHER" id="PTHR12011">
    <property type="entry name" value="ADHESION G-PROTEIN COUPLED RECEPTOR"/>
    <property type="match status" value="1"/>
</dbReference>
<feature type="transmembrane region" description="Helical" evidence="5">
    <location>
        <begin position="25"/>
        <end position="44"/>
    </location>
</feature>
<dbReference type="Gene3D" id="1.20.1070.10">
    <property type="entry name" value="Rhodopsin 7-helix transmembrane proteins"/>
    <property type="match status" value="1"/>
</dbReference>
<dbReference type="InterPro" id="IPR000832">
    <property type="entry name" value="GPCR_2_secretin-like"/>
</dbReference>
<accession>A0A183EMY3</accession>
<dbReference type="AlphaFoldDB" id="A0A183EMY3"/>
<feature type="transmembrane region" description="Helical" evidence="5">
    <location>
        <begin position="64"/>
        <end position="89"/>
    </location>
</feature>
<sequence length="122" mass="14393">MLLEGFELYYMLVEVFQTKDSKRPLFLLFGYGFPLAVVATSVWFDRFSYGTERYCWLRSDNYFILAFAGPVVIVILCNTVFLVMTLFIVCSHSSIGYTPCKQDRDALKNVRYACYDYFWKFQ</sequence>
<evidence type="ECO:0000256" key="5">
    <source>
        <dbReference type="SAM" id="Phobius"/>
    </source>
</evidence>
<dbReference type="PANTHER" id="PTHR12011:SF347">
    <property type="entry name" value="FI21270P1-RELATED"/>
    <property type="match status" value="1"/>
</dbReference>
<dbReference type="InterPro" id="IPR017981">
    <property type="entry name" value="GPCR_2-like_7TM"/>
</dbReference>
<evidence type="ECO:0000256" key="3">
    <source>
        <dbReference type="ARBA" id="ARBA00022989"/>
    </source>
</evidence>
<evidence type="ECO:0000259" key="6">
    <source>
        <dbReference type="PROSITE" id="PS50261"/>
    </source>
</evidence>
<dbReference type="WBParaSite" id="GPUH_0002235101-mRNA-1">
    <property type="protein sequence ID" value="GPUH_0002235101-mRNA-1"/>
    <property type="gene ID" value="GPUH_0002235101"/>
</dbReference>
<feature type="domain" description="G-protein coupled receptors family 2 profile 2" evidence="6">
    <location>
        <begin position="1"/>
        <end position="89"/>
    </location>
</feature>
<dbReference type="GO" id="GO:0007166">
    <property type="term" value="P:cell surface receptor signaling pathway"/>
    <property type="evidence" value="ECO:0007669"/>
    <property type="project" value="InterPro"/>
</dbReference>
<dbReference type="GO" id="GO:0005886">
    <property type="term" value="C:plasma membrane"/>
    <property type="evidence" value="ECO:0007669"/>
    <property type="project" value="TreeGrafter"/>
</dbReference>
<evidence type="ECO:0000256" key="4">
    <source>
        <dbReference type="ARBA" id="ARBA00023136"/>
    </source>
</evidence>
<keyword evidence="4 5" id="KW-0472">Membrane</keyword>
<evidence type="ECO:0000256" key="2">
    <source>
        <dbReference type="ARBA" id="ARBA00022692"/>
    </source>
</evidence>
<dbReference type="GO" id="GO:0004930">
    <property type="term" value="F:G protein-coupled receptor activity"/>
    <property type="evidence" value="ECO:0007669"/>
    <property type="project" value="InterPro"/>
</dbReference>
<evidence type="ECO:0000313" key="8">
    <source>
        <dbReference type="Proteomes" id="UP000271098"/>
    </source>
</evidence>
<keyword evidence="3 5" id="KW-1133">Transmembrane helix</keyword>
<evidence type="ECO:0000256" key="1">
    <source>
        <dbReference type="ARBA" id="ARBA00004141"/>
    </source>
</evidence>
<reference evidence="7 8" key="2">
    <citation type="submission" date="2018-11" db="EMBL/GenBank/DDBJ databases">
        <authorList>
            <consortium name="Pathogen Informatics"/>
        </authorList>
    </citation>
    <scope>NUCLEOTIDE SEQUENCE [LARGE SCALE GENOMIC DNA]</scope>
</reference>
<proteinExistence type="predicted"/>
<gene>
    <name evidence="7" type="ORF">GPUH_LOCUS22322</name>
</gene>
<evidence type="ECO:0000313" key="7">
    <source>
        <dbReference type="EMBL" id="VDN39828.1"/>
    </source>
</evidence>
<keyword evidence="8" id="KW-1185">Reference proteome</keyword>
<name>A0A183EMY3_9BILA</name>